<dbReference type="SUPFAM" id="SSF55781">
    <property type="entry name" value="GAF domain-like"/>
    <property type="match status" value="1"/>
</dbReference>
<keyword evidence="2" id="KW-0973">c-di-GMP</keyword>
<dbReference type="STRING" id="1091494.MEALZ_1698"/>
<dbReference type="Gene3D" id="3.30.70.270">
    <property type="match status" value="1"/>
</dbReference>
<feature type="domain" description="GGDEF" evidence="6">
    <location>
        <begin position="527"/>
        <end position="661"/>
    </location>
</feature>
<evidence type="ECO:0000259" key="3">
    <source>
        <dbReference type="PROSITE" id="PS50112"/>
    </source>
</evidence>
<evidence type="ECO:0000313" key="8">
    <source>
        <dbReference type="Proteomes" id="UP000008315"/>
    </source>
</evidence>
<protein>
    <recommendedName>
        <fullName evidence="1">cyclic-guanylate-specific phosphodiesterase</fullName>
        <ecNumber evidence="1">3.1.4.52</ecNumber>
    </recommendedName>
</protein>
<evidence type="ECO:0000259" key="6">
    <source>
        <dbReference type="PROSITE" id="PS50887"/>
    </source>
</evidence>
<dbReference type="InterPro" id="IPR052155">
    <property type="entry name" value="Biofilm_reg_signaling"/>
</dbReference>
<dbReference type="PANTHER" id="PTHR44757:SF2">
    <property type="entry name" value="BIOFILM ARCHITECTURE MAINTENANCE PROTEIN MBAA"/>
    <property type="match status" value="1"/>
</dbReference>
<evidence type="ECO:0000313" key="7">
    <source>
        <dbReference type="EMBL" id="CCE23385.1"/>
    </source>
</evidence>
<dbReference type="AlphaFoldDB" id="G4T0V1"/>
<sequence length="926" mass="102874">MNSGSPAEDANEEIVALIESLHRTGQRLEELTAGEVDTVSDSSGRTFLLQSAQEHLRLSEAAKQAAILNVLPANIALLNAQGIIISVNQAWQRFAGENAFPYIGFGIGLNYLQICDSAQGESASEAHQAAEAIRSILTGSITSFSLEYPCHSPTKQRWFLMTVTPMDDNCPKGAVVMHMDVTAQRQTKEDLRASELRFRQMAENIGDVFFLLDAVDSRMLYVSPAYETIWGHSCESLYKNPQSWMETVHPDDQAATYGTYRKSLMAVDANFQFRIVRHDGSIRWIEVKSYPVRDDDDSLVRIAGLAKDITEYKAAEAKIAYLNRVYAMLSDINALIVREHDRDNLFKEACRIAVEAGGFRMSLIVIMDRDLKRFIPIASVGGDEALLVAIKGILSSSEKVQKSMVVRAIREKTAVVSNDSQNDPKVLLCGKYAEFGVHSMAILPLIVADEVVGVFALYASEIGFFREEEMALLTELAGDIAFAIDHIAKQERLDYLAYYDELTGLANRRLFLERVEQYMSSAIGGEHKLAVLLIDLERFKNINDSLGQLGGDALLKQVAAWLTQNAGEARLIARMGADHFAVVLPKVTQDVDVVRLIEKTLTTFQEHQFHLHDAVFRIAIKIGATLFPDDGARADILVRNAEAALKKAKTSGFPYLFYTQKMTEAMAHKLSLENQLRQALDNEEFVLHYQPKVNLASGKLTSAEALIRWNDPRTGLVPPARFIPILEETGLINDVGRWALHKAIDDYLRWHNAGLAAVRVAVNVSPLQLRDRGFSGQILQAIDIHEQAPSGLELEITESLIMADVKHSIASLQTIRAMGISIAIDDFGTGFSSLSYLSKLPVDTLKIDRSFVIEMTESSEGLLLVSTIINLAHSLKLKVVAEGVETEEQASMLRRLHCDEMQGYLFSKPVPGEIFETRFLSPLLLK</sequence>
<evidence type="ECO:0000259" key="4">
    <source>
        <dbReference type="PROSITE" id="PS50113"/>
    </source>
</evidence>
<dbReference type="Pfam" id="PF00990">
    <property type="entry name" value="GGDEF"/>
    <property type="match status" value="1"/>
</dbReference>
<dbReference type="NCBIfam" id="TIGR00229">
    <property type="entry name" value="sensory_box"/>
    <property type="match status" value="1"/>
</dbReference>
<dbReference type="PROSITE" id="PS50112">
    <property type="entry name" value="PAS"/>
    <property type="match status" value="1"/>
</dbReference>
<feature type="domain" description="PAC" evidence="4">
    <location>
        <begin position="269"/>
        <end position="321"/>
    </location>
</feature>
<dbReference type="PROSITE" id="PS50113">
    <property type="entry name" value="PAC"/>
    <property type="match status" value="1"/>
</dbReference>
<dbReference type="RefSeq" id="WP_014148178.1">
    <property type="nucleotide sequence ID" value="NC_016112.1"/>
</dbReference>
<dbReference type="InterPro" id="IPR003018">
    <property type="entry name" value="GAF"/>
</dbReference>
<dbReference type="Pfam" id="PF13185">
    <property type="entry name" value="GAF_2"/>
    <property type="match status" value="1"/>
</dbReference>
<dbReference type="Gene3D" id="3.20.20.450">
    <property type="entry name" value="EAL domain"/>
    <property type="match status" value="1"/>
</dbReference>
<dbReference type="CDD" id="cd01949">
    <property type="entry name" value="GGDEF"/>
    <property type="match status" value="1"/>
</dbReference>
<dbReference type="PATRIC" id="fig|271065.3.peg.1740"/>
<dbReference type="InterPro" id="IPR000014">
    <property type="entry name" value="PAS"/>
</dbReference>
<dbReference type="EMBL" id="FO082060">
    <property type="protein sequence ID" value="CCE23385.1"/>
    <property type="molecule type" value="Genomic_DNA"/>
</dbReference>
<dbReference type="SMART" id="SM00267">
    <property type="entry name" value="GGDEF"/>
    <property type="match status" value="1"/>
</dbReference>
<evidence type="ECO:0000259" key="5">
    <source>
        <dbReference type="PROSITE" id="PS50883"/>
    </source>
</evidence>
<accession>G4T0V1</accession>
<dbReference type="GO" id="GO:0071111">
    <property type="term" value="F:cyclic-guanylate-specific phosphodiesterase activity"/>
    <property type="evidence" value="ECO:0007669"/>
    <property type="project" value="UniProtKB-EC"/>
</dbReference>
<dbReference type="CDD" id="cd00130">
    <property type="entry name" value="PAS"/>
    <property type="match status" value="1"/>
</dbReference>
<dbReference type="PANTHER" id="PTHR44757">
    <property type="entry name" value="DIGUANYLATE CYCLASE DGCP"/>
    <property type="match status" value="1"/>
</dbReference>
<gene>
    <name evidence="7" type="ordered locus">MEALZ_1698</name>
</gene>
<dbReference type="Gene3D" id="3.30.450.20">
    <property type="entry name" value="PAS domain"/>
    <property type="match status" value="2"/>
</dbReference>
<dbReference type="InterPro" id="IPR001633">
    <property type="entry name" value="EAL_dom"/>
</dbReference>
<dbReference type="Pfam" id="PF00563">
    <property type="entry name" value="EAL"/>
    <property type="match status" value="1"/>
</dbReference>
<dbReference type="InterPro" id="IPR001610">
    <property type="entry name" value="PAC"/>
</dbReference>
<dbReference type="FunFam" id="3.20.20.450:FF:000001">
    <property type="entry name" value="Cyclic di-GMP phosphodiesterase yahA"/>
    <property type="match status" value="1"/>
</dbReference>
<dbReference type="Proteomes" id="UP000008315">
    <property type="component" value="Chromosome"/>
</dbReference>
<dbReference type="InterPro" id="IPR000700">
    <property type="entry name" value="PAS-assoc_C"/>
</dbReference>
<proteinExistence type="predicted"/>
<dbReference type="PROSITE" id="PS50883">
    <property type="entry name" value="EAL"/>
    <property type="match status" value="1"/>
</dbReference>
<organism evidence="7 8">
    <name type="scientific">Methylotuvimicrobium alcaliphilum (strain DSM 19304 / NCIMB 14124 / VKM B-2133 / 20Z)</name>
    <name type="common">Methylomicrobium alcaliphilum</name>
    <dbReference type="NCBI Taxonomy" id="1091494"/>
    <lineage>
        <taxon>Bacteria</taxon>
        <taxon>Pseudomonadati</taxon>
        <taxon>Pseudomonadota</taxon>
        <taxon>Gammaproteobacteria</taxon>
        <taxon>Methylococcales</taxon>
        <taxon>Methylococcaceae</taxon>
        <taxon>Methylotuvimicrobium</taxon>
    </lineage>
</organism>
<dbReference type="InterPro" id="IPR000160">
    <property type="entry name" value="GGDEF_dom"/>
</dbReference>
<dbReference type="SUPFAM" id="SSF141868">
    <property type="entry name" value="EAL domain-like"/>
    <property type="match status" value="1"/>
</dbReference>
<dbReference type="Gene3D" id="3.30.450.40">
    <property type="match status" value="1"/>
</dbReference>
<evidence type="ECO:0000256" key="1">
    <source>
        <dbReference type="ARBA" id="ARBA00012282"/>
    </source>
</evidence>
<dbReference type="Pfam" id="PF08448">
    <property type="entry name" value="PAS_4"/>
    <property type="match status" value="1"/>
</dbReference>
<dbReference type="SMART" id="SM00086">
    <property type="entry name" value="PAC"/>
    <property type="match status" value="2"/>
</dbReference>
<dbReference type="InterPro" id="IPR013655">
    <property type="entry name" value="PAS_fold_3"/>
</dbReference>
<feature type="domain" description="PAS" evidence="3">
    <location>
        <begin position="194"/>
        <end position="267"/>
    </location>
</feature>
<dbReference type="PROSITE" id="PS50887">
    <property type="entry name" value="GGDEF"/>
    <property type="match status" value="1"/>
</dbReference>
<dbReference type="SUPFAM" id="SSF55785">
    <property type="entry name" value="PYP-like sensor domain (PAS domain)"/>
    <property type="match status" value="2"/>
</dbReference>
<dbReference type="SMART" id="SM00091">
    <property type="entry name" value="PAS"/>
    <property type="match status" value="2"/>
</dbReference>
<dbReference type="SMART" id="SM00065">
    <property type="entry name" value="GAF"/>
    <property type="match status" value="1"/>
</dbReference>
<dbReference type="Pfam" id="PF08447">
    <property type="entry name" value="PAS_3"/>
    <property type="match status" value="1"/>
</dbReference>
<dbReference type="CDD" id="cd01948">
    <property type="entry name" value="EAL"/>
    <property type="match status" value="1"/>
</dbReference>
<evidence type="ECO:0000256" key="2">
    <source>
        <dbReference type="ARBA" id="ARBA00022636"/>
    </source>
</evidence>
<dbReference type="HOGENOM" id="CLU_000445_70_20_6"/>
<reference evidence="8" key="1">
    <citation type="journal article" date="2012" name="J. Bacteriol.">
        <title>Genome sequence of the haloalkaliphilic methanotrophic bacterium Methylomicrobium alcaliphilum 20Z.</title>
        <authorList>
            <person name="Vuilleumier S."/>
            <person name="Khmelenina V.N."/>
            <person name="Bringel F."/>
            <person name="Reshetnikov A.S."/>
            <person name="Lajus A."/>
            <person name="Mangenot S."/>
            <person name="Rouy Z."/>
            <person name="Op den Camp H.J."/>
            <person name="Jetten M.S."/>
            <person name="Dispirito A.A."/>
            <person name="Dunfield P."/>
            <person name="Klotz M.G."/>
            <person name="Semrau J.D."/>
            <person name="Stein L.Y."/>
            <person name="Barbe V."/>
            <person name="Medigue C."/>
            <person name="Trotsenko Y.A."/>
            <person name="Kalyuzhnaya M.G."/>
        </authorList>
    </citation>
    <scope>NUCLEOTIDE SEQUENCE [LARGE SCALE GENOMIC DNA]</scope>
    <source>
        <strain evidence="8">DSM 19304 / NCIMB 14124 / VKM B-2133 / 20Z</strain>
    </source>
</reference>
<dbReference type="EC" id="3.1.4.52" evidence="1"/>
<dbReference type="SMART" id="SM00052">
    <property type="entry name" value="EAL"/>
    <property type="match status" value="1"/>
</dbReference>
<dbReference type="InterPro" id="IPR029787">
    <property type="entry name" value="Nucleotide_cyclase"/>
</dbReference>
<dbReference type="InterPro" id="IPR013656">
    <property type="entry name" value="PAS_4"/>
</dbReference>
<dbReference type="InterPro" id="IPR035965">
    <property type="entry name" value="PAS-like_dom_sf"/>
</dbReference>
<dbReference type="InterPro" id="IPR043128">
    <property type="entry name" value="Rev_trsase/Diguanyl_cyclase"/>
</dbReference>
<dbReference type="InterPro" id="IPR035919">
    <property type="entry name" value="EAL_sf"/>
</dbReference>
<name>G4T0V1_META2</name>
<dbReference type="SUPFAM" id="SSF55073">
    <property type="entry name" value="Nucleotide cyclase"/>
    <property type="match status" value="1"/>
</dbReference>
<feature type="domain" description="EAL" evidence="5">
    <location>
        <begin position="669"/>
        <end position="923"/>
    </location>
</feature>
<dbReference type="NCBIfam" id="TIGR00254">
    <property type="entry name" value="GGDEF"/>
    <property type="match status" value="1"/>
</dbReference>
<dbReference type="KEGG" id="mah:MEALZ_1698"/>
<keyword evidence="8" id="KW-1185">Reference proteome</keyword>
<dbReference type="InterPro" id="IPR029016">
    <property type="entry name" value="GAF-like_dom_sf"/>
</dbReference>